<keyword evidence="5" id="KW-1185">Reference proteome</keyword>
<dbReference type="InterPro" id="IPR036462">
    <property type="entry name" value="Fumarylacetoacetase_N_sf"/>
</dbReference>
<dbReference type="GO" id="GO:0004334">
    <property type="term" value="F:fumarylacetoacetase activity"/>
    <property type="evidence" value="ECO:0007669"/>
    <property type="project" value="UniProtKB-UniRule"/>
</dbReference>
<comment type="caution">
    <text evidence="4">The sequence shown here is derived from an EMBL/GenBank/DDBJ whole genome shotgun (WGS) entry which is preliminary data.</text>
</comment>
<dbReference type="Gene3D" id="2.30.30.230">
    <property type="entry name" value="Fumarylacetoacetase, N-terminal domain"/>
    <property type="match status" value="1"/>
</dbReference>
<gene>
    <name evidence="4" type="ORF">RFI_03148</name>
</gene>
<dbReference type="GO" id="GO:0006559">
    <property type="term" value="P:L-phenylalanine catabolic process"/>
    <property type="evidence" value="ECO:0007669"/>
    <property type="project" value="UniProtKB-UniRule"/>
</dbReference>
<dbReference type="EC" id="3.7.1.2" evidence="2"/>
<keyword evidence="2" id="KW-0378">Hydrolase</keyword>
<reference evidence="4 5" key="1">
    <citation type="journal article" date="2013" name="Curr. Biol.">
        <title>The Genome of the Foraminiferan Reticulomyxa filosa.</title>
        <authorList>
            <person name="Glockner G."/>
            <person name="Hulsmann N."/>
            <person name="Schleicher M."/>
            <person name="Noegel A.A."/>
            <person name="Eichinger L."/>
            <person name="Gallinger C."/>
            <person name="Pawlowski J."/>
            <person name="Sierra R."/>
            <person name="Euteneuer U."/>
            <person name="Pillet L."/>
            <person name="Moustafa A."/>
            <person name="Platzer M."/>
            <person name="Groth M."/>
            <person name="Szafranski K."/>
            <person name="Schliwa M."/>
        </authorList>
    </citation>
    <scope>NUCLEOTIDE SEQUENCE [LARGE SCALE GENOMIC DNA]</scope>
</reference>
<name>X6P758_RETFI</name>
<comment type="similarity">
    <text evidence="2">Belongs to the FAH family.</text>
</comment>
<organism evidence="4 5">
    <name type="scientific">Reticulomyxa filosa</name>
    <dbReference type="NCBI Taxonomy" id="46433"/>
    <lineage>
        <taxon>Eukaryota</taxon>
        <taxon>Sar</taxon>
        <taxon>Rhizaria</taxon>
        <taxon>Retaria</taxon>
        <taxon>Foraminifera</taxon>
        <taxon>Monothalamids</taxon>
        <taxon>Reticulomyxidae</taxon>
        <taxon>Reticulomyxa</taxon>
    </lineage>
</organism>
<dbReference type="SUPFAM" id="SSF63433">
    <property type="entry name" value="Fumarylacetoacetate hydrolase, FAH, N-terminal domain"/>
    <property type="match status" value="1"/>
</dbReference>
<dbReference type="UniPathway" id="UPA00139">
    <property type="reaction ID" value="UER00341"/>
</dbReference>
<dbReference type="AlphaFoldDB" id="X6P758"/>
<dbReference type="EMBL" id="ASPP01003011">
    <property type="protein sequence ID" value="ETO33948.1"/>
    <property type="molecule type" value="Genomic_DNA"/>
</dbReference>
<proteinExistence type="inferred from homology"/>
<evidence type="ECO:0000256" key="2">
    <source>
        <dbReference type="RuleBase" id="RU366008"/>
    </source>
</evidence>
<evidence type="ECO:0000259" key="3">
    <source>
        <dbReference type="Pfam" id="PF09298"/>
    </source>
</evidence>
<keyword evidence="1 2" id="KW-0479">Metal-binding</keyword>
<evidence type="ECO:0000313" key="4">
    <source>
        <dbReference type="EMBL" id="ETO33948.1"/>
    </source>
</evidence>
<protein>
    <recommendedName>
        <fullName evidence="2">Fumarylacetoacetase</fullName>
        <ecNumber evidence="2">3.7.1.2</ecNumber>
    </recommendedName>
    <alternativeName>
        <fullName evidence="2">Fumarylacetoacetate hydrolase</fullName>
    </alternativeName>
</protein>
<feature type="domain" description="Fumarylacetoacetase N-terminal" evidence="3">
    <location>
        <begin position="44"/>
        <end position="156"/>
    </location>
</feature>
<comment type="pathway">
    <text evidence="2">Amino-acid degradation; L-phenylalanine degradation; acetoacetate and fumarate from L-phenylalanine: step 6/6.</text>
</comment>
<comment type="cofactor">
    <cofactor evidence="2">
        <name>Mg(2+)</name>
        <dbReference type="ChEBI" id="CHEBI:18420"/>
    </cofactor>
    <cofactor evidence="2">
        <name>Ca(2+)</name>
        <dbReference type="ChEBI" id="CHEBI:29108"/>
    </cofactor>
</comment>
<feature type="non-terminal residue" evidence="4">
    <location>
        <position position="207"/>
    </location>
</feature>
<comment type="catalytic activity">
    <reaction evidence="2">
        <text>4-fumarylacetoacetate + H2O = acetoacetate + fumarate + H(+)</text>
        <dbReference type="Rhea" id="RHEA:10244"/>
        <dbReference type="ChEBI" id="CHEBI:13705"/>
        <dbReference type="ChEBI" id="CHEBI:15377"/>
        <dbReference type="ChEBI" id="CHEBI:15378"/>
        <dbReference type="ChEBI" id="CHEBI:18034"/>
        <dbReference type="ChEBI" id="CHEBI:29806"/>
        <dbReference type="EC" id="3.7.1.2"/>
    </reaction>
</comment>
<dbReference type="InterPro" id="IPR005959">
    <property type="entry name" value="Fumarylacetoacetase"/>
</dbReference>
<dbReference type="PANTHER" id="PTHR43069:SF2">
    <property type="entry name" value="FUMARYLACETOACETASE"/>
    <property type="match status" value="1"/>
</dbReference>
<keyword evidence="2" id="KW-0828">Tyrosine catabolism</keyword>
<dbReference type="OrthoDB" id="9971669at2759"/>
<dbReference type="GO" id="GO:0046872">
    <property type="term" value="F:metal ion binding"/>
    <property type="evidence" value="ECO:0007669"/>
    <property type="project" value="UniProtKB-UniRule"/>
</dbReference>
<dbReference type="GO" id="GO:1902000">
    <property type="term" value="P:homogentisate catabolic process"/>
    <property type="evidence" value="ECO:0007669"/>
    <property type="project" value="TreeGrafter"/>
</dbReference>
<keyword evidence="2" id="KW-0106">Calcium</keyword>
<keyword evidence="2" id="KW-0460">Magnesium</keyword>
<dbReference type="Proteomes" id="UP000023152">
    <property type="component" value="Unassembled WGS sequence"/>
</dbReference>
<accession>X6P758</accession>
<dbReference type="InterPro" id="IPR015377">
    <property type="entry name" value="Fumarylacetoacetase_N"/>
</dbReference>
<sequence>MSSTAPLVTSSTDYFVPFYLQHLSSTPPLVSWLKYSSDTEFPIENLPYGVFTLPNKKDEKESYIGVAIGDYILNLTLLQLDLNIFDVEEKESPFILKNSKSLKYLISLDKEIYKMIRIKIWYILADECIIPLEKNPIRKIIEKEENKYLILQNKVEKNMCLPIEIENCTHFGGSKYYMKNLCQFLNIKIPSQLLYMPMGYNGRASCV</sequence>
<evidence type="ECO:0000256" key="1">
    <source>
        <dbReference type="ARBA" id="ARBA00022723"/>
    </source>
</evidence>
<dbReference type="GO" id="GO:0006572">
    <property type="term" value="P:L-tyrosine catabolic process"/>
    <property type="evidence" value="ECO:0007669"/>
    <property type="project" value="UniProtKB-UniRule"/>
</dbReference>
<evidence type="ECO:0000313" key="5">
    <source>
        <dbReference type="Proteomes" id="UP000023152"/>
    </source>
</evidence>
<dbReference type="Pfam" id="PF09298">
    <property type="entry name" value="FAA_hydrolase_N"/>
    <property type="match status" value="1"/>
</dbReference>
<dbReference type="PANTHER" id="PTHR43069">
    <property type="entry name" value="FUMARYLACETOACETASE"/>
    <property type="match status" value="1"/>
</dbReference>
<keyword evidence="2" id="KW-0585">Phenylalanine catabolism</keyword>